<comment type="similarity">
    <text evidence="2">Belongs to the insect chemoreceptor superfamily. Gustatory receptor (GR) family. Gr5a subfamily.</text>
</comment>
<dbReference type="AlphaFoldDB" id="A0A4C1UIU2"/>
<dbReference type="OrthoDB" id="5800391at2759"/>
<dbReference type="Pfam" id="PF06151">
    <property type="entry name" value="Trehalose_recp"/>
    <property type="match status" value="1"/>
</dbReference>
<comment type="caution">
    <text evidence="8">The sequence shown here is derived from an EMBL/GenBank/DDBJ whole genome shotgun (WGS) entry which is preliminary data.</text>
</comment>
<dbReference type="EMBL" id="BGZK01000176">
    <property type="protein sequence ID" value="GBP26080.1"/>
    <property type="molecule type" value="Genomic_DNA"/>
</dbReference>
<keyword evidence="7" id="KW-0675">Receptor</keyword>
<accession>A0A4C1UIU2</accession>
<keyword evidence="5" id="KW-1133">Transmembrane helix</keyword>
<evidence type="ECO:0000256" key="3">
    <source>
        <dbReference type="ARBA" id="ARBA00022475"/>
    </source>
</evidence>
<sequence length="129" mass="14772">MRVAGARGLLRNSCLDVCFNMNFRELTPHIIEVFRVLDYGFVNEILRFLHSIDFGVYLDLDSGSVLLHNSRSKVTRLQRILNKSHVGLSGKGFFYLKRNALLKVMAMIITYELVLIQMDSYDALNAKTT</sequence>
<organism evidence="8 9">
    <name type="scientific">Eumeta variegata</name>
    <name type="common">Bagworm moth</name>
    <name type="synonym">Eumeta japonica</name>
    <dbReference type="NCBI Taxonomy" id="151549"/>
    <lineage>
        <taxon>Eukaryota</taxon>
        <taxon>Metazoa</taxon>
        <taxon>Ecdysozoa</taxon>
        <taxon>Arthropoda</taxon>
        <taxon>Hexapoda</taxon>
        <taxon>Insecta</taxon>
        <taxon>Pterygota</taxon>
        <taxon>Neoptera</taxon>
        <taxon>Endopterygota</taxon>
        <taxon>Lepidoptera</taxon>
        <taxon>Glossata</taxon>
        <taxon>Ditrysia</taxon>
        <taxon>Tineoidea</taxon>
        <taxon>Psychidae</taxon>
        <taxon>Oiketicinae</taxon>
        <taxon>Eumeta</taxon>
    </lineage>
</organism>
<comment type="subcellular location">
    <subcellularLocation>
        <location evidence="1">Cell membrane</location>
        <topology evidence="1">Multi-pass membrane protein</topology>
    </subcellularLocation>
</comment>
<keyword evidence="4" id="KW-0812">Transmembrane</keyword>
<proteinExistence type="inferred from homology"/>
<evidence type="ECO:0000256" key="4">
    <source>
        <dbReference type="ARBA" id="ARBA00022692"/>
    </source>
</evidence>
<keyword evidence="3" id="KW-1003">Cell membrane</keyword>
<keyword evidence="6" id="KW-0472">Membrane</keyword>
<evidence type="ECO:0000256" key="1">
    <source>
        <dbReference type="ARBA" id="ARBA00004651"/>
    </source>
</evidence>
<dbReference type="PANTHER" id="PTHR21421">
    <property type="entry name" value="GUSTATORY RECEPTOR"/>
    <property type="match status" value="1"/>
</dbReference>
<evidence type="ECO:0000256" key="7">
    <source>
        <dbReference type="ARBA" id="ARBA00023170"/>
    </source>
</evidence>
<keyword evidence="9" id="KW-1185">Reference proteome</keyword>
<gene>
    <name evidence="8" type="ORF">EVAR_15092_1</name>
</gene>
<protein>
    <submittedName>
        <fullName evidence="8">Uncharacterized protein</fullName>
    </submittedName>
</protein>
<evidence type="ECO:0000313" key="8">
    <source>
        <dbReference type="EMBL" id="GBP26080.1"/>
    </source>
</evidence>
<evidence type="ECO:0000256" key="6">
    <source>
        <dbReference type="ARBA" id="ARBA00023136"/>
    </source>
</evidence>
<dbReference type="GO" id="GO:0005886">
    <property type="term" value="C:plasma membrane"/>
    <property type="evidence" value="ECO:0007669"/>
    <property type="project" value="UniProtKB-SubCell"/>
</dbReference>
<dbReference type="InterPro" id="IPR009318">
    <property type="entry name" value="Gustatory_rcpt"/>
</dbReference>
<evidence type="ECO:0000256" key="2">
    <source>
        <dbReference type="ARBA" id="ARBA00005327"/>
    </source>
</evidence>
<dbReference type="GO" id="GO:0033041">
    <property type="term" value="F:sweet taste receptor activity"/>
    <property type="evidence" value="ECO:0007669"/>
    <property type="project" value="TreeGrafter"/>
</dbReference>
<dbReference type="PANTHER" id="PTHR21421:SF29">
    <property type="entry name" value="GUSTATORY RECEPTOR 5A FOR TREHALOSE-RELATED"/>
    <property type="match status" value="1"/>
</dbReference>
<reference evidence="8 9" key="1">
    <citation type="journal article" date="2019" name="Commun. Biol.">
        <title>The bagworm genome reveals a unique fibroin gene that provides high tensile strength.</title>
        <authorList>
            <person name="Kono N."/>
            <person name="Nakamura H."/>
            <person name="Ohtoshi R."/>
            <person name="Tomita M."/>
            <person name="Numata K."/>
            <person name="Arakawa K."/>
        </authorList>
    </citation>
    <scope>NUCLEOTIDE SEQUENCE [LARGE SCALE GENOMIC DNA]</scope>
</reference>
<evidence type="ECO:0000256" key="5">
    <source>
        <dbReference type="ARBA" id="ARBA00022989"/>
    </source>
</evidence>
<evidence type="ECO:0000313" key="9">
    <source>
        <dbReference type="Proteomes" id="UP000299102"/>
    </source>
</evidence>
<name>A0A4C1UIU2_EUMVA</name>
<dbReference type="Proteomes" id="UP000299102">
    <property type="component" value="Unassembled WGS sequence"/>
</dbReference>